<dbReference type="InterPro" id="IPR035274">
    <property type="entry name" value="DUF5352"/>
</dbReference>
<dbReference type="EMBL" id="KN728044">
    <property type="protein sequence ID" value="KIH64478.1"/>
    <property type="molecule type" value="Genomic_DNA"/>
</dbReference>
<sequence>MNVNFNCYRNLVCGRVLRRQMNKNILDVRLTHPVQIALLFKEQDAVLRATLSLLIVVKMRRLILLGIFGAVVAADMCTCGTGNWSYEFASGVTDFAHGGEQLSNSSCFSGCLATGLVYQNFKVALRDKRSTSMVRKLSSKADHKAHLRKMRGE</sequence>
<dbReference type="Pfam" id="PF17303">
    <property type="entry name" value="DUF5352"/>
    <property type="match status" value="1"/>
</dbReference>
<dbReference type="AlphaFoldDB" id="A0A0C2D4R0"/>
<protein>
    <submittedName>
        <fullName evidence="1">Uncharacterized protein</fullName>
    </submittedName>
</protein>
<dbReference type="Proteomes" id="UP000054047">
    <property type="component" value="Unassembled WGS sequence"/>
</dbReference>
<name>A0A0C2D4R0_9BILA</name>
<evidence type="ECO:0000313" key="2">
    <source>
        <dbReference type="Proteomes" id="UP000054047"/>
    </source>
</evidence>
<proteinExistence type="predicted"/>
<keyword evidence="2" id="KW-1185">Reference proteome</keyword>
<accession>A0A0C2D4R0</accession>
<evidence type="ECO:0000313" key="1">
    <source>
        <dbReference type="EMBL" id="KIH64478.1"/>
    </source>
</evidence>
<gene>
    <name evidence="1" type="ORF">ANCDUO_05211</name>
</gene>
<reference evidence="1 2" key="1">
    <citation type="submission" date="2013-12" db="EMBL/GenBank/DDBJ databases">
        <title>Draft genome of the parsitic nematode Ancylostoma duodenale.</title>
        <authorList>
            <person name="Mitreva M."/>
        </authorList>
    </citation>
    <scope>NUCLEOTIDE SEQUENCE [LARGE SCALE GENOMIC DNA]</scope>
    <source>
        <strain evidence="1 2">Zhejiang</strain>
    </source>
</reference>
<organism evidence="1 2">
    <name type="scientific">Ancylostoma duodenale</name>
    <dbReference type="NCBI Taxonomy" id="51022"/>
    <lineage>
        <taxon>Eukaryota</taxon>
        <taxon>Metazoa</taxon>
        <taxon>Ecdysozoa</taxon>
        <taxon>Nematoda</taxon>
        <taxon>Chromadorea</taxon>
        <taxon>Rhabditida</taxon>
        <taxon>Rhabditina</taxon>
        <taxon>Rhabditomorpha</taxon>
        <taxon>Strongyloidea</taxon>
        <taxon>Ancylostomatidae</taxon>
        <taxon>Ancylostomatinae</taxon>
        <taxon>Ancylostoma</taxon>
    </lineage>
</organism>